<dbReference type="Gene3D" id="3.40.1090.10">
    <property type="entry name" value="Cytosolic phospholipase A2 catalytic domain"/>
    <property type="match status" value="2"/>
</dbReference>
<evidence type="ECO:0000256" key="1">
    <source>
        <dbReference type="ARBA" id="ARBA00004370"/>
    </source>
</evidence>
<keyword evidence="5 9" id="KW-0442">Lipid degradation</keyword>
<dbReference type="EMBL" id="QGDD01000002">
    <property type="protein sequence ID" value="PWN03964.1"/>
    <property type="molecule type" value="Genomic_DNA"/>
</dbReference>
<evidence type="ECO:0000256" key="6">
    <source>
        <dbReference type="ARBA" id="ARBA00022989"/>
    </source>
</evidence>
<feature type="domain" description="Cyclic nucleotide-binding" evidence="10">
    <location>
        <begin position="20"/>
        <end position="123"/>
    </location>
</feature>
<dbReference type="GO" id="GO:0046470">
    <property type="term" value="P:phosphatidylcholine metabolic process"/>
    <property type="evidence" value="ECO:0007669"/>
    <property type="project" value="InterPro"/>
</dbReference>
<comment type="similarity">
    <text evidence="2">Belongs to the NTE family.</text>
</comment>
<keyword evidence="7 9" id="KW-0443">Lipid metabolism</keyword>
<protein>
    <recommendedName>
        <fullName evidence="14">Cyclic nucleotide-binding protein</fullName>
    </recommendedName>
</protein>
<proteinExistence type="inferred from homology"/>
<dbReference type="RefSeq" id="WP_109693052.1">
    <property type="nucleotide sequence ID" value="NZ_QGDD01000002.1"/>
</dbReference>
<feature type="short sequence motif" description="GXSXG" evidence="9">
    <location>
        <begin position="359"/>
        <end position="363"/>
    </location>
</feature>
<feature type="domain" description="PNPLA" evidence="11">
    <location>
        <begin position="328"/>
        <end position="488"/>
    </location>
</feature>
<dbReference type="GO" id="GO:0016042">
    <property type="term" value="P:lipid catabolic process"/>
    <property type="evidence" value="ECO:0007669"/>
    <property type="project" value="UniProtKB-UniRule"/>
</dbReference>
<feature type="short sequence motif" description="DGA/G" evidence="9">
    <location>
        <begin position="475"/>
        <end position="477"/>
    </location>
</feature>
<keyword evidence="8" id="KW-0472">Membrane</keyword>
<dbReference type="InterPro" id="IPR000595">
    <property type="entry name" value="cNMP-bd_dom"/>
</dbReference>
<dbReference type="CDD" id="cd00038">
    <property type="entry name" value="CAP_ED"/>
    <property type="match status" value="1"/>
</dbReference>
<evidence type="ECO:0000256" key="3">
    <source>
        <dbReference type="ARBA" id="ARBA00022692"/>
    </source>
</evidence>
<evidence type="ECO:0000313" key="12">
    <source>
        <dbReference type="EMBL" id="PWN03964.1"/>
    </source>
</evidence>
<dbReference type="CDD" id="cd07205">
    <property type="entry name" value="Pat_PNPLA6_PNPLA7_NTE1_like"/>
    <property type="match status" value="1"/>
</dbReference>
<evidence type="ECO:0008006" key="14">
    <source>
        <dbReference type="Google" id="ProtNLM"/>
    </source>
</evidence>
<evidence type="ECO:0000259" key="10">
    <source>
        <dbReference type="PROSITE" id="PS50042"/>
    </source>
</evidence>
<dbReference type="PROSITE" id="PS50042">
    <property type="entry name" value="CNMP_BINDING_3"/>
    <property type="match status" value="1"/>
</dbReference>
<feature type="active site" description="Nucleophile" evidence="9">
    <location>
        <position position="361"/>
    </location>
</feature>
<evidence type="ECO:0000259" key="11">
    <source>
        <dbReference type="PROSITE" id="PS51635"/>
    </source>
</evidence>
<dbReference type="InterPro" id="IPR050301">
    <property type="entry name" value="NTE"/>
</dbReference>
<dbReference type="Gene3D" id="2.60.120.10">
    <property type="entry name" value="Jelly Rolls"/>
    <property type="match status" value="1"/>
</dbReference>
<dbReference type="InterPro" id="IPR018488">
    <property type="entry name" value="cNMP-bd_CS"/>
</dbReference>
<dbReference type="GO" id="GO:0004622">
    <property type="term" value="F:phosphatidylcholine lysophospholipase activity"/>
    <property type="evidence" value="ECO:0007669"/>
    <property type="project" value="InterPro"/>
</dbReference>
<dbReference type="PANTHER" id="PTHR14226">
    <property type="entry name" value="NEUROPATHY TARGET ESTERASE/SWISS CHEESE D.MELANOGASTER"/>
    <property type="match status" value="1"/>
</dbReference>
<sequence>MRTIRAEPRHAVGALAGCAVFQGMPEQRLEELSRSMEWTVLDRGEVLMRTGEPGEDLYVVAGGRLNVSLVGAEGTETVVREIGRGSTVGEVALLTGSRRTATVRAVRDTLVGRLSRSAFERLMEEDPQSALRLTRVVAGWLLPGSPPRRTSAPATIALVPTGGIDVQEVAAVLGGALRMRALDPVTVDQAVGAGAARSPAGSPDERAIADYLDAAEVEHPRVVLIADHEPDSPWTERALRRADRVLVVAPGGVRPDRAARRMITRVAVVAPDVPRELVFVREAGRPTPGITALWREAGDFARQAHLLARSEADWTRLARHLTGTAVGLVLGGGGARGFAHIGVLRALTEAGIEIDRIGGSSMGALIGGLWSIGLTPEEIVEVNRATWHEIRPLKGFTLPFVALHGSRRSRLAMAEAFGSRRIEDQAREFFCTSTNLTRNRSQVHTSGPLARYVLASMSIPGVVAPVVDRGELLVDGGVLDNLPVDPMSRTGVGTLYASDVSPPRTFSVDLHWEDAPGILDVVRHKMRQSAGTAFPSLVRILERTATLASDRAAAAQRTRSDVRFIAPPVAAYDTLDMRHLDEIVDVGYKAAVDAIADWNEENR</sequence>
<dbReference type="Pfam" id="PF01734">
    <property type="entry name" value="Patatin"/>
    <property type="match status" value="1"/>
</dbReference>
<evidence type="ECO:0000256" key="8">
    <source>
        <dbReference type="ARBA" id="ARBA00023136"/>
    </source>
</evidence>
<evidence type="ECO:0000256" key="7">
    <source>
        <dbReference type="ARBA" id="ARBA00023098"/>
    </source>
</evidence>
<dbReference type="GO" id="GO:0016020">
    <property type="term" value="C:membrane"/>
    <property type="evidence" value="ECO:0007669"/>
    <property type="project" value="UniProtKB-SubCell"/>
</dbReference>
<dbReference type="InterPro" id="IPR016035">
    <property type="entry name" value="Acyl_Trfase/lysoPLipase"/>
</dbReference>
<evidence type="ECO:0000256" key="4">
    <source>
        <dbReference type="ARBA" id="ARBA00022801"/>
    </source>
</evidence>
<dbReference type="PANTHER" id="PTHR14226:SF29">
    <property type="entry name" value="NEUROPATHY TARGET ESTERASE SWS"/>
    <property type="match status" value="1"/>
</dbReference>
<dbReference type="PROSITE" id="PS00889">
    <property type="entry name" value="CNMP_BINDING_2"/>
    <property type="match status" value="1"/>
</dbReference>
<comment type="subcellular location">
    <subcellularLocation>
        <location evidence="1">Membrane</location>
    </subcellularLocation>
</comment>
<reference evidence="12 13" key="1">
    <citation type="submission" date="2018-05" db="EMBL/GenBank/DDBJ databases">
        <title>Nocardioides silvaticus genome.</title>
        <authorList>
            <person name="Li C."/>
            <person name="Wang G."/>
        </authorList>
    </citation>
    <scope>NUCLEOTIDE SEQUENCE [LARGE SCALE GENOMIC DNA]</scope>
    <source>
        <strain evidence="12 13">CCTCC AB 2018079</strain>
    </source>
</reference>
<dbReference type="InterPro" id="IPR014710">
    <property type="entry name" value="RmlC-like_jellyroll"/>
</dbReference>
<name>A0A316TP44_9ACTN</name>
<gene>
    <name evidence="12" type="ORF">DJ010_07910</name>
</gene>
<keyword evidence="13" id="KW-1185">Reference proteome</keyword>
<evidence type="ECO:0000256" key="5">
    <source>
        <dbReference type="ARBA" id="ARBA00022963"/>
    </source>
</evidence>
<feature type="active site" description="Proton acceptor" evidence="9">
    <location>
        <position position="475"/>
    </location>
</feature>
<evidence type="ECO:0000313" key="13">
    <source>
        <dbReference type="Proteomes" id="UP000245507"/>
    </source>
</evidence>
<dbReference type="AlphaFoldDB" id="A0A316TP44"/>
<dbReference type="InterPro" id="IPR002641">
    <property type="entry name" value="PNPLA_dom"/>
</dbReference>
<dbReference type="InterPro" id="IPR018490">
    <property type="entry name" value="cNMP-bd_dom_sf"/>
</dbReference>
<dbReference type="InterPro" id="IPR001423">
    <property type="entry name" value="LysoPLipase_patatin_CS"/>
</dbReference>
<evidence type="ECO:0000256" key="2">
    <source>
        <dbReference type="ARBA" id="ARBA00006636"/>
    </source>
</evidence>
<dbReference type="Pfam" id="PF00027">
    <property type="entry name" value="cNMP_binding"/>
    <property type="match status" value="1"/>
</dbReference>
<organism evidence="12 13">
    <name type="scientific">Nocardioides silvaticus</name>
    <dbReference type="NCBI Taxonomy" id="2201891"/>
    <lineage>
        <taxon>Bacteria</taxon>
        <taxon>Bacillati</taxon>
        <taxon>Actinomycetota</taxon>
        <taxon>Actinomycetes</taxon>
        <taxon>Propionibacteriales</taxon>
        <taxon>Nocardioidaceae</taxon>
        <taxon>Nocardioides</taxon>
    </lineage>
</organism>
<keyword evidence="3" id="KW-0812">Transmembrane</keyword>
<dbReference type="SUPFAM" id="SSF52151">
    <property type="entry name" value="FabD/lysophospholipase-like"/>
    <property type="match status" value="1"/>
</dbReference>
<dbReference type="Pfam" id="PF24179">
    <property type="entry name" value="NTE_Ploop"/>
    <property type="match status" value="1"/>
</dbReference>
<accession>A0A316TP44</accession>
<keyword evidence="6" id="KW-1133">Transmembrane helix</keyword>
<keyword evidence="4 9" id="KW-0378">Hydrolase</keyword>
<dbReference type="OrthoDB" id="7375466at2"/>
<dbReference type="SMART" id="SM00100">
    <property type="entry name" value="cNMP"/>
    <property type="match status" value="1"/>
</dbReference>
<feature type="short sequence motif" description="GXGXXG" evidence="9">
    <location>
        <begin position="332"/>
        <end position="337"/>
    </location>
</feature>
<dbReference type="Proteomes" id="UP000245507">
    <property type="component" value="Unassembled WGS sequence"/>
</dbReference>
<dbReference type="InterPro" id="IPR056556">
    <property type="entry name" value="NTE1_P-loop_dom"/>
</dbReference>
<evidence type="ECO:0000256" key="9">
    <source>
        <dbReference type="PROSITE-ProRule" id="PRU01161"/>
    </source>
</evidence>
<dbReference type="SUPFAM" id="SSF51206">
    <property type="entry name" value="cAMP-binding domain-like"/>
    <property type="match status" value="1"/>
</dbReference>
<dbReference type="PROSITE" id="PS01237">
    <property type="entry name" value="UPF0028"/>
    <property type="match status" value="1"/>
</dbReference>
<dbReference type="PROSITE" id="PS51635">
    <property type="entry name" value="PNPLA"/>
    <property type="match status" value="1"/>
</dbReference>
<comment type="caution">
    <text evidence="12">The sequence shown here is derived from an EMBL/GenBank/DDBJ whole genome shotgun (WGS) entry which is preliminary data.</text>
</comment>